<evidence type="ECO:0000313" key="4">
    <source>
        <dbReference type="Proteomes" id="UP000825729"/>
    </source>
</evidence>
<reference evidence="3 4" key="1">
    <citation type="submission" date="2021-07" db="EMBL/GenBank/DDBJ databases">
        <title>The Aristolochia fimbriata genome: insights into angiosperm evolution, floral development and chemical biosynthesis.</title>
        <authorList>
            <person name="Jiao Y."/>
        </authorList>
    </citation>
    <scope>NUCLEOTIDE SEQUENCE [LARGE SCALE GENOMIC DNA]</scope>
    <source>
        <strain evidence="3">IBCAS-2021</strain>
        <tissue evidence="3">Leaf</tissue>
    </source>
</reference>
<feature type="region of interest" description="Disordered" evidence="2">
    <location>
        <begin position="58"/>
        <end position="112"/>
    </location>
</feature>
<dbReference type="Pfam" id="PF05564">
    <property type="entry name" value="Auxin_repressed"/>
    <property type="match status" value="1"/>
</dbReference>
<organism evidence="3 4">
    <name type="scientific">Aristolochia fimbriata</name>
    <name type="common">White veined hardy Dutchman's pipe vine</name>
    <dbReference type="NCBI Taxonomy" id="158543"/>
    <lineage>
        <taxon>Eukaryota</taxon>
        <taxon>Viridiplantae</taxon>
        <taxon>Streptophyta</taxon>
        <taxon>Embryophyta</taxon>
        <taxon>Tracheophyta</taxon>
        <taxon>Spermatophyta</taxon>
        <taxon>Magnoliopsida</taxon>
        <taxon>Magnoliidae</taxon>
        <taxon>Piperales</taxon>
        <taxon>Aristolochiaceae</taxon>
        <taxon>Aristolochia</taxon>
    </lineage>
</organism>
<keyword evidence="4" id="KW-1185">Reference proteome</keyword>
<protein>
    <submittedName>
        <fullName evidence="3">Uncharacterized protein</fullName>
    </submittedName>
</protein>
<gene>
    <name evidence="3" type="ORF">H6P81_015044</name>
</gene>
<feature type="compositionally biased region" description="Low complexity" evidence="2">
    <location>
        <begin position="58"/>
        <end position="69"/>
    </location>
</feature>
<dbReference type="EMBL" id="JAINDJ010000006">
    <property type="protein sequence ID" value="KAG9443704.1"/>
    <property type="molecule type" value="Genomic_DNA"/>
</dbReference>
<dbReference type="PANTHER" id="PTHR33565">
    <property type="entry name" value="DORMANCY-ASSOCIATED PROTEIN 1"/>
    <property type="match status" value="1"/>
</dbReference>
<evidence type="ECO:0000256" key="2">
    <source>
        <dbReference type="SAM" id="MobiDB-lite"/>
    </source>
</evidence>
<evidence type="ECO:0000313" key="3">
    <source>
        <dbReference type="EMBL" id="KAG9443704.1"/>
    </source>
</evidence>
<evidence type="ECO:0000256" key="1">
    <source>
        <dbReference type="ARBA" id="ARBA00010502"/>
    </source>
</evidence>
<accession>A0AAV7E4G6</accession>
<dbReference type="InterPro" id="IPR008406">
    <property type="entry name" value="DRM/ARP"/>
</dbReference>
<name>A0AAV7E4G6_ARIFI</name>
<dbReference type="PANTHER" id="PTHR33565:SF20">
    <property type="entry name" value="DORMANCY-ASSOCIATED PROTEIN HOMOLOG 4"/>
    <property type="match status" value="1"/>
</dbReference>
<dbReference type="Proteomes" id="UP000825729">
    <property type="component" value="Unassembled WGS sequence"/>
</dbReference>
<comment type="similarity">
    <text evidence="1">Belongs to the DRM1/ARP family.</text>
</comment>
<proteinExistence type="inferred from homology"/>
<comment type="caution">
    <text evidence="3">The sequence shown here is derived from an EMBL/GenBank/DDBJ whole genome shotgun (WGS) entry which is preliminary data.</text>
</comment>
<sequence>MGLLDKLWDDTLAGPRPEKGLSRLRKYVPSSPSAVDGVPITRSITIVKTATFRNALADSGSLPSSPASSIGCDSPMTPMTPIGEQSQIRRKTLSGASERAEPRTPTVFDWYP</sequence>
<dbReference type="AlphaFoldDB" id="A0AAV7E4G6"/>